<dbReference type="Pfam" id="PF01739">
    <property type="entry name" value="CheR"/>
    <property type="match status" value="1"/>
</dbReference>
<dbReference type="PROSITE" id="PS50123">
    <property type="entry name" value="CHER"/>
    <property type="match status" value="1"/>
</dbReference>
<dbReference type="SUPFAM" id="SSF53335">
    <property type="entry name" value="S-adenosyl-L-methionine-dependent methyltransferases"/>
    <property type="match status" value="1"/>
</dbReference>
<comment type="catalytic activity">
    <reaction evidence="1">
        <text>L-glutamyl-[protein] + S-adenosyl-L-methionine = [protein]-L-glutamate 5-O-methyl ester + S-adenosyl-L-homocysteine</text>
        <dbReference type="Rhea" id="RHEA:24452"/>
        <dbReference type="Rhea" id="RHEA-COMP:10208"/>
        <dbReference type="Rhea" id="RHEA-COMP:10311"/>
        <dbReference type="ChEBI" id="CHEBI:29973"/>
        <dbReference type="ChEBI" id="CHEBI:57856"/>
        <dbReference type="ChEBI" id="CHEBI:59789"/>
        <dbReference type="ChEBI" id="CHEBI:82795"/>
        <dbReference type="EC" id="2.1.1.80"/>
    </reaction>
</comment>
<evidence type="ECO:0000259" key="6">
    <source>
        <dbReference type="PROSITE" id="PS50123"/>
    </source>
</evidence>
<dbReference type="Pfam" id="PF03705">
    <property type="entry name" value="CheR_N"/>
    <property type="match status" value="1"/>
</dbReference>
<keyword evidence="4" id="KW-0808">Transferase</keyword>
<dbReference type="PANTHER" id="PTHR24422:SF21">
    <property type="entry name" value="CHEMOTAXIS PROTEIN METHYLTRANSFERASE 1"/>
    <property type="match status" value="1"/>
</dbReference>
<dbReference type="InterPro" id="IPR050903">
    <property type="entry name" value="Bact_Chemotaxis_MeTrfase"/>
</dbReference>
<evidence type="ECO:0000256" key="5">
    <source>
        <dbReference type="ARBA" id="ARBA00022691"/>
    </source>
</evidence>
<organism evidence="7 8">
    <name type="scientific">Falsiroseomonas selenitidurans</name>
    <dbReference type="NCBI Taxonomy" id="2716335"/>
    <lineage>
        <taxon>Bacteria</taxon>
        <taxon>Pseudomonadati</taxon>
        <taxon>Pseudomonadota</taxon>
        <taxon>Alphaproteobacteria</taxon>
        <taxon>Acetobacterales</taxon>
        <taxon>Roseomonadaceae</taxon>
        <taxon>Falsiroseomonas</taxon>
    </lineage>
</organism>
<comment type="caution">
    <text evidence="7">The sequence shown here is derived from an EMBL/GenBank/DDBJ whole genome shotgun (WGS) entry which is preliminary data.</text>
</comment>
<dbReference type="SMART" id="SM00138">
    <property type="entry name" value="MeTrc"/>
    <property type="match status" value="1"/>
</dbReference>
<protein>
    <recommendedName>
        <fullName evidence="2">protein-glutamate O-methyltransferase</fullName>
        <ecNumber evidence="2">2.1.1.80</ecNumber>
    </recommendedName>
</protein>
<proteinExistence type="predicted"/>
<dbReference type="InterPro" id="IPR022641">
    <property type="entry name" value="CheR_N"/>
</dbReference>
<dbReference type="PRINTS" id="PR00996">
    <property type="entry name" value="CHERMTFRASE"/>
</dbReference>
<accession>A0ABX1E2M4</accession>
<dbReference type="SUPFAM" id="SSF47757">
    <property type="entry name" value="Chemotaxis receptor methyltransferase CheR, N-terminal domain"/>
    <property type="match status" value="1"/>
</dbReference>
<sequence length="274" mass="30032">MTNDDFAEIAGVVRRRSGIVLTGDKAYLLETRLGPVLAKFGLASLGALGQRLKQRPDDVLERAVVEALTTHESSFFRDGKPFEHLARILPKLVSARAPGAALRIWSAACSTGQEPFSIAMLIADTLGPRPECRVEILATDISAEILTRARQGVFTQFEVQRGLPIRSLVKHFKQEGAKWRVSPELAAMVRFEERNLLNDLSAIGKFDAIFCRNVLIYFDAPTKTRVLDALSRRLMPEGVLYLGGAETVLGLTDRLVPVSGERGAYGISTQRAAA</sequence>
<dbReference type="InterPro" id="IPR036804">
    <property type="entry name" value="CheR_N_sf"/>
</dbReference>
<dbReference type="Gene3D" id="1.10.155.10">
    <property type="entry name" value="Chemotaxis receptor methyltransferase CheR, N-terminal domain"/>
    <property type="match status" value="1"/>
</dbReference>
<dbReference type="Gene3D" id="3.40.50.150">
    <property type="entry name" value="Vaccinia Virus protein VP39"/>
    <property type="match status" value="1"/>
</dbReference>
<gene>
    <name evidence="7" type="ORF">HEQ75_08720</name>
</gene>
<keyword evidence="3" id="KW-0489">Methyltransferase</keyword>
<dbReference type="InterPro" id="IPR022642">
    <property type="entry name" value="CheR_C"/>
</dbReference>
<evidence type="ECO:0000313" key="7">
    <source>
        <dbReference type="EMBL" id="NKC30945.1"/>
    </source>
</evidence>
<dbReference type="EMBL" id="JAAVNE010000010">
    <property type="protein sequence ID" value="NKC30945.1"/>
    <property type="molecule type" value="Genomic_DNA"/>
</dbReference>
<reference evidence="7 8" key="1">
    <citation type="submission" date="2020-03" db="EMBL/GenBank/DDBJ databases">
        <title>Roseomonas selenitidurans sp. nov. isolated from urban soil.</title>
        <authorList>
            <person name="Liu H."/>
        </authorList>
    </citation>
    <scope>NUCLEOTIDE SEQUENCE [LARGE SCALE GENOMIC DNA]</scope>
    <source>
        <strain evidence="7 8">BU-1</strain>
    </source>
</reference>
<feature type="domain" description="CheR-type methyltransferase" evidence="6">
    <location>
        <begin position="1"/>
        <end position="274"/>
    </location>
</feature>
<dbReference type="Proteomes" id="UP000787635">
    <property type="component" value="Unassembled WGS sequence"/>
</dbReference>
<keyword evidence="5" id="KW-0949">S-adenosyl-L-methionine</keyword>
<evidence type="ECO:0000313" key="8">
    <source>
        <dbReference type="Proteomes" id="UP000787635"/>
    </source>
</evidence>
<keyword evidence="8" id="KW-1185">Reference proteome</keyword>
<dbReference type="EC" id="2.1.1.80" evidence="2"/>
<dbReference type="InterPro" id="IPR000780">
    <property type="entry name" value="CheR_MeTrfase"/>
</dbReference>
<evidence type="ECO:0000256" key="2">
    <source>
        <dbReference type="ARBA" id="ARBA00012534"/>
    </source>
</evidence>
<dbReference type="RefSeq" id="WP_168029335.1">
    <property type="nucleotide sequence ID" value="NZ_JAAVNE010000010.1"/>
</dbReference>
<evidence type="ECO:0000256" key="4">
    <source>
        <dbReference type="ARBA" id="ARBA00022679"/>
    </source>
</evidence>
<evidence type="ECO:0000256" key="3">
    <source>
        <dbReference type="ARBA" id="ARBA00022603"/>
    </source>
</evidence>
<dbReference type="PANTHER" id="PTHR24422">
    <property type="entry name" value="CHEMOTAXIS PROTEIN METHYLTRANSFERASE"/>
    <property type="match status" value="1"/>
</dbReference>
<evidence type="ECO:0000256" key="1">
    <source>
        <dbReference type="ARBA" id="ARBA00001541"/>
    </source>
</evidence>
<name>A0ABX1E2M4_9PROT</name>
<dbReference type="InterPro" id="IPR029063">
    <property type="entry name" value="SAM-dependent_MTases_sf"/>
</dbReference>